<evidence type="ECO:0000256" key="1">
    <source>
        <dbReference type="ARBA" id="ARBA00001273"/>
    </source>
</evidence>
<keyword evidence="6" id="KW-0464">Manganese</keyword>
<evidence type="ECO:0000256" key="8">
    <source>
        <dbReference type="PIRNR" id="PIRNR004532"/>
    </source>
</evidence>
<comment type="pathway">
    <text evidence="2">Carbohydrate biosynthesis; gluconeogenesis.</text>
</comment>
<accession>A0A4R1BP39</accession>
<dbReference type="GO" id="GO:0006071">
    <property type="term" value="P:glycerol metabolic process"/>
    <property type="evidence" value="ECO:0007669"/>
    <property type="project" value="InterPro"/>
</dbReference>
<dbReference type="AlphaFoldDB" id="A0A4R1BP39"/>
<proteinExistence type="inferred from homology"/>
<evidence type="ECO:0000256" key="3">
    <source>
        <dbReference type="ARBA" id="ARBA00008989"/>
    </source>
</evidence>
<gene>
    <name evidence="9" type="ORF">E0L93_04430</name>
</gene>
<dbReference type="GO" id="GO:0046872">
    <property type="term" value="F:metal ion binding"/>
    <property type="evidence" value="ECO:0007669"/>
    <property type="project" value="UniProtKB-KW"/>
</dbReference>
<evidence type="ECO:0000313" key="9">
    <source>
        <dbReference type="EMBL" id="TCJ19403.1"/>
    </source>
</evidence>
<keyword evidence="7 8" id="KW-0119">Carbohydrate metabolism</keyword>
<evidence type="ECO:0000256" key="7">
    <source>
        <dbReference type="ARBA" id="ARBA00023277"/>
    </source>
</evidence>
<dbReference type="PIRSF" id="PIRSF004532">
    <property type="entry name" value="GlpX"/>
    <property type="match status" value="1"/>
</dbReference>
<dbReference type="GO" id="GO:0006094">
    <property type="term" value="P:gluconeogenesis"/>
    <property type="evidence" value="ECO:0007669"/>
    <property type="project" value="UniProtKB-UniPathway"/>
</dbReference>
<dbReference type="GO" id="GO:0042132">
    <property type="term" value="F:fructose 1,6-bisphosphate 1-phosphatase activity"/>
    <property type="evidence" value="ECO:0007669"/>
    <property type="project" value="UniProtKB-EC"/>
</dbReference>
<dbReference type="InterPro" id="IPR004464">
    <property type="entry name" value="FBPase_class-2/SBPase"/>
</dbReference>
<dbReference type="Proteomes" id="UP000295244">
    <property type="component" value="Unassembled WGS sequence"/>
</dbReference>
<dbReference type="GO" id="GO:0030388">
    <property type="term" value="P:fructose 1,6-bisphosphate metabolic process"/>
    <property type="evidence" value="ECO:0007669"/>
    <property type="project" value="TreeGrafter"/>
</dbReference>
<dbReference type="UniPathway" id="UPA00138"/>
<protein>
    <recommendedName>
        <fullName evidence="8">Fructose-1,6-bisphosphatase</fullName>
    </recommendedName>
</protein>
<keyword evidence="10" id="KW-1185">Reference proteome</keyword>
<keyword evidence="5" id="KW-0378">Hydrolase</keyword>
<reference evidence="9 10" key="1">
    <citation type="submission" date="2019-03" db="EMBL/GenBank/DDBJ databases">
        <title>Whole genome sequence of a novel Rubrobacter taiwanensis strain, isolated from Yellowstone National Park.</title>
        <authorList>
            <person name="Freed S."/>
            <person name="Ramaley R.F."/>
            <person name="Kyndt J.A."/>
        </authorList>
    </citation>
    <scope>NUCLEOTIDE SEQUENCE [LARGE SCALE GENOMIC DNA]</scope>
    <source>
        <strain evidence="9 10">Yellowstone</strain>
    </source>
</reference>
<comment type="catalytic activity">
    <reaction evidence="1">
        <text>beta-D-fructose 1,6-bisphosphate + H2O = beta-D-fructose 6-phosphate + phosphate</text>
        <dbReference type="Rhea" id="RHEA:11064"/>
        <dbReference type="ChEBI" id="CHEBI:15377"/>
        <dbReference type="ChEBI" id="CHEBI:32966"/>
        <dbReference type="ChEBI" id="CHEBI:43474"/>
        <dbReference type="ChEBI" id="CHEBI:57634"/>
        <dbReference type="EC" id="3.1.3.11"/>
    </reaction>
</comment>
<dbReference type="Pfam" id="PF03320">
    <property type="entry name" value="FBPase_glpX"/>
    <property type="match status" value="1"/>
</dbReference>
<evidence type="ECO:0000256" key="4">
    <source>
        <dbReference type="ARBA" id="ARBA00022723"/>
    </source>
</evidence>
<dbReference type="SUPFAM" id="SSF56655">
    <property type="entry name" value="Carbohydrate phosphatase"/>
    <property type="match status" value="1"/>
</dbReference>
<comment type="similarity">
    <text evidence="3 8">Belongs to the FBPase class 2 family.</text>
</comment>
<evidence type="ECO:0000256" key="5">
    <source>
        <dbReference type="ARBA" id="ARBA00022801"/>
    </source>
</evidence>
<dbReference type="Gene3D" id="3.40.190.90">
    <property type="match status" value="1"/>
</dbReference>
<dbReference type="PANTHER" id="PTHR30447:SF0">
    <property type="entry name" value="FRUCTOSE-1,6-BISPHOSPHATASE 1 CLASS 2-RELATED"/>
    <property type="match status" value="1"/>
</dbReference>
<name>A0A4R1BP39_9ACTN</name>
<evidence type="ECO:0000256" key="2">
    <source>
        <dbReference type="ARBA" id="ARBA00004742"/>
    </source>
</evidence>
<dbReference type="OrthoDB" id="9779353at2"/>
<evidence type="ECO:0000256" key="6">
    <source>
        <dbReference type="ARBA" id="ARBA00023211"/>
    </source>
</evidence>
<organism evidence="9 10">
    <name type="scientific">Rubrobacter taiwanensis</name>
    <dbReference type="NCBI Taxonomy" id="185139"/>
    <lineage>
        <taxon>Bacteria</taxon>
        <taxon>Bacillati</taxon>
        <taxon>Actinomycetota</taxon>
        <taxon>Rubrobacteria</taxon>
        <taxon>Rubrobacterales</taxon>
        <taxon>Rubrobacteraceae</taxon>
        <taxon>Rubrobacter</taxon>
    </lineage>
</organism>
<sequence>MGDLILSVTEPHPGSLEASAVGHSVVTEKVALEVARLEGSGVPERAYSLAEEAFRREIGKLRISARVAVVKRERLEVESPEEFAGLSVGEELGAGGVELDLAVEPVEGLNLLAKGQEGSVSAAAFAPRGSILRVPDMYMKKIIVGPRVCGSIDIDAPIGENIEAIASAMERRPSEITVAVLDRPRHEDLIEEIRRVGARIQLRSEGDLTPAIAVGMRGTGLHAVIGIGGTSEGMLAAAVIKCLGGEMQAKMWPTRRQQVDQLREVGIDDPDRKFTTEDLIQGDDVVFVATGITQGDPLRGVRYFRGGGRTHSVVMSTKPRTVRFIDTIHMLELGAEAQGIQL</sequence>
<evidence type="ECO:0000313" key="10">
    <source>
        <dbReference type="Proteomes" id="UP000295244"/>
    </source>
</evidence>
<dbReference type="PANTHER" id="PTHR30447">
    <property type="entry name" value="FRUCTOSE-1,6-BISPHOSPHATASE CLASS 2"/>
    <property type="match status" value="1"/>
</dbReference>
<dbReference type="EMBL" id="SKBU01000008">
    <property type="protein sequence ID" value="TCJ19403.1"/>
    <property type="molecule type" value="Genomic_DNA"/>
</dbReference>
<keyword evidence="4" id="KW-0479">Metal-binding</keyword>
<dbReference type="Gene3D" id="3.30.540.10">
    <property type="entry name" value="Fructose-1,6-Bisphosphatase, subunit A, domain 1"/>
    <property type="match status" value="1"/>
</dbReference>
<dbReference type="GO" id="GO:0005829">
    <property type="term" value="C:cytosol"/>
    <property type="evidence" value="ECO:0007669"/>
    <property type="project" value="TreeGrafter"/>
</dbReference>
<comment type="caution">
    <text evidence="9">The sequence shown here is derived from an EMBL/GenBank/DDBJ whole genome shotgun (WGS) entry which is preliminary data.</text>
</comment>